<feature type="zinc finger region" description="C3H1-type" evidence="5">
    <location>
        <begin position="181"/>
        <end position="209"/>
    </location>
</feature>
<evidence type="ECO:0000313" key="8">
    <source>
        <dbReference type="Proteomes" id="UP001479436"/>
    </source>
</evidence>
<feature type="zinc finger region" description="C3H1-type" evidence="5">
    <location>
        <begin position="143"/>
        <end position="171"/>
    </location>
</feature>
<evidence type="ECO:0000256" key="1">
    <source>
        <dbReference type="ARBA" id="ARBA00022723"/>
    </source>
</evidence>
<dbReference type="Pfam" id="PF00642">
    <property type="entry name" value="zf-CCCH"/>
    <property type="match status" value="2"/>
</dbReference>
<sequence length="289" mass="33422">MDSYAKLGFPILYTPTKLLPLNIESEQKLPYKLPCIYGDLMSSWWPKSRHERSHSCDSLASSNDLSIPNSSDSEDLKSLTAFEGEDILLPDLYSLTNQLPTSQEGLIGGCYNDIYRNDDFESKERINLDLKNRRDRGSKKGSLYKTEFCRSYEETGFCRYGSKCQFAHSSSELRVINRHPKYKTVVCKTFWEQGTCPYGKRCCFIHHSRTNNPKQPNTWDEYAFQPNSHIRRNSTDMPLNIEEPSRRLSQPSTHTFQLPTLQPNRFEEVKSKCPSKSPSKRLPIFQHIG</sequence>
<keyword evidence="1 5" id="KW-0479">Metal-binding</keyword>
<dbReference type="InterPro" id="IPR036855">
    <property type="entry name" value="Znf_CCCH_sf"/>
</dbReference>
<accession>A0ABR2WH59</accession>
<proteinExistence type="predicted"/>
<keyword evidence="3 5" id="KW-0863">Zinc-finger</keyword>
<dbReference type="SMART" id="SM00356">
    <property type="entry name" value="ZnF_C3H1"/>
    <property type="match status" value="2"/>
</dbReference>
<evidence type="ECO:0000256" key="5">
    <source>
        <dbReference type="PROSITE-ProRule" id="PRU00723"/>
    </source>
</evidence>
<evidence type="ECO:0000256" key="2">
    <source>
        <dbReference type="ARBA" id="ARBA00022737"/>
    </source>
</evidence>
<protein>
    <recommendedName>
        <fullName evidence="6">C3H1-type domain-containing protein</fullName>
    </recommendedName>
</protein>
<evidence type="ECO:0000313" key="7">
    <source>
        <dbReference type="EMBL" id="KAK9760833.1"/>
    </source>
</evidence>
<dbReference type="EMBL" id="JASJQH010001759">
    <property type="protein sequence ID" value="KAK9760833.1"/>
    <property type="molecule type" value="Genomic_DNA"/>
</dbReference>
<reference evidence="7 8" key="1">
    <citation type="submission" date="2023-04" db="EMBL/GenBank/DDBJ databases">
        <title>Genome of Basidiobolus ranarum AG-B5.</title>
        <authorList>
            <person name="Stajich J.E."/>
            <person name="Carter-House D."/>
            <person name="Gryganskyi A."/>
        </authorList>
    </citation>
    <scope>NUCLEOTIDE SEQUENCE [LARGE SCALE GENOMIC DNA]</scope>
    <source>
        <strain evidence="7 8">AG-B5</strain>
    </source>
</reference>
<dbReference type="Gene3D" id="4.10.1000.10">
    <property type="entry name" value="Zinc finger, CCCH-type"/>
    <property type="match status" value="2"/>
</dbReference>
<dbReference type="SUPFAM" id="SSF90229">
    <property type="entry name" value="CCCH zinc finger"/>
    <property type="match status" value="2"/>
</dbReference>
<evidence type="ECO:0000256" key="3">
    <source>
        <dbReference type="ARBA" id="ARBA00022771"/>
    </source>
</evidence>
<gene>
    <name evidence="7" type="ORF">K7432_014741</name>
</gene>
<feature type="domain" description="C3H1-type" evidence="6">
    <location>
        <begin position="143"/>
        <end position="171"/>
    </location>
</feature>
<feature type="domain" description="C3H1-type" evidence="6">
    <location>
        <begin position="181"/>
        <end position="209"/>
    </location>
</feature>
<keyword evidence="8" id="KW-1185">Reference proteome</keyword>
<dbReference type="Proteomes" id="UP001479436">
    <property type="component" value="Unassembled WGS sequence"/>
</dbReference>
<keyword evidence="4 5" id="KW-0862">Zinc</keyword>
<dbReference type="PANTHER" id="PTHR12547">
    <property type="entry name" value="CCCH ZINC FINGER/TIS11-RELATED"/>
    <property type="match status" value="1"/>
</dbReference>
<dbReference type="InterPro" id="IPR045877">
    <property type="entry name" value="ZFP36-like"/>
</dbReference>
<comment type="caution">
    <text evidence="7">The sequence shown here is derived from an EMBL/GenBank/DDBJ whole genome shotgun (WGS) entry which is preliminary data.</text>
</comment>
<dbReference type="InterPro" id="IPR000571">
    <property type="entry name" value="Znf_CCCH"/>
</dbReference>
<name>A0ABR2WH59_9FUNG</name>
<evidence type="ECO:0000256" key="4">
    <source>
        <dbReference type="ARBA" id="ARBA00022833"/>
    </source>
</evidence>
<dbReference type="PROSITE" id="PS50103">
    <property type="entry name" value="ZF_C3H1"/>
    <property type="match status" value="2"/>
</dbReference>
<evidence type="ECO:0000259" key="6">
    <source>
        <dbReference type="PROSITE" id="PS50103"/>
    </source>
</evidence>
<keyword evidence="2" id="KW-0677">Repeat</keyword>
<organism evidence="7 8">
    <name type="scientific">Basidiobolus ranarum</name>
    <dbReference type="NCBI Taxonomy" id="34480"/>
    <lineage>
        <taxon>Eukaryota</taxon>
        <taxon>Fungi</taxon>
        <taxon>Fungi incertae sedis</taxon>
        <taxon>Zoopagomycota</taxon>
        <taxon>Entomophthoromycotina</taxon>
        <taxon>Basidiobolomycetes</taxon>
        <taxon>Basidiobolales</taxon>
        <taxon>Basidiobolaceae</taxon>
        <taxon>Basidiobolus</taxon>
    </lineage>
</organism>
<dbReference type="PANTHER" id="PTHR12547:SF18">
    <property type="entry name" value="PROTEIN TIS11"/>
    <property type="match status" value="1"/>
</dbReference>